<feature type="region of interest" description="Disordered" evidence="1">
    <location>
        <begin position="122"/>
        <end position="155"/>
    </location>
</feature>
<dbReference type="PRINTS" id="PR00625">
    <property type="entry name" value="JDOMAIN"/>
</dbReference>
<evidence type="ECO:0000256" key="1">
    <source>
        <dbReference type="SAM" id="MobiDB-lite"/>
    </source>
</evidence>
<dbReference type="Proteomes" id="UP001530293">
    <property type="component" value="Unassembled WGS sequence"/>
</dbReference>
<gene>
    <name evidence="3" type="ORF">ACHAWU_008582</name>
</gene>
<dbReference type="PROSITE" id="PS50076">
    <property type="entry name" value="DNAJ_2"/>
    <property type="match status" value="1"/>
</dbReference>
<dbReference type="Gene3D" id="1.10.287.110">
    <property type="entry name" value="DnaJ domain"/>
    <property type="match status" value="1"/>
</dbReference>
<accession>A0ABD3M527</accession>
<dbReference type="InterPro" id="IPR036869">
    <property type="entry name" value="J_dom_sf"/>
</dbReference>
<dbReference type="PANTHER" id="PTHR43948">
    <property type="entry name" value="DNAJ HOMOLOG SUBFAMILY B"/>
    <property type="match status" value="1"/>
</dbReference>
<dbReference type="SUPFAM" id="SSF46565">
    <property type="entry name" value="Chaperone J-domain"/>
    <property type="match status" value="1"/>
</dbReference>
<dbReference type="EMBL" id="JALLBG020000213">
    <property type="protein sequence ID" value="KAL3759130.1"/>
    <property type="molecule type" value="Genomic_DNA"/>
</dbReference>
<protein>
    <recommendedName>
        <fullName evidence="2">J domain-containing protein</fullName>
    </recommendedName>
</protein>
<proteinExistence type="predicted"/>
<dbReference type="CDD" id="cd06257">
    <property type="entry name" value="DnaJ"/>
    <property type="match status" value="1"/>
</dbReference>
<evidence type="ECO:0000313" key="4">
    <source>
        <dbReference type="Proteomes" id="UP001530293"/>
    </source>
</evidence>
<name>A0ABD3M527_9STRA</name>
<evidence type="ECO:0000259" key="2">
    <source>
        <dbReference type="PROSITE" id="PS50076"/>
    </source>
</evidence>
<dbReference type="AlphaFoldDB" id="A0ABD3M527"/>
<dbReference type="Pfam" id="PF00226">
    <property type="entry name" value="DnaJ"/>
    <property type="match status" value="1"/>
</dbReference>
<reference evidence="3 4" key="1">
    <citation type="submission" date="2024-10" db="EMBL/GenBank/DDBJ databases">
        <title>Updated reference genomes for cyclostephanoid diatoms.</title>
        <authorList>
            <person name="Roberts W.R."/>
            <person name="Alverson A.J."/>
        </authorList>
    </citation>
    <scope>NUCLEOTIDE SEQUENCE [LARGE SCALE GENOMIC DNA]</scope>
    <source>
        <strain evidence="3 4">AJA232-27</strain>
    </source>
</reference>
<dbReference type="PANTHER" id="PTHR43948:SF10">
    <property type="entry name" value="MRJ, ISOFORM E"/>
    <property type="match status" value="1"/>
</dbReference>
<sequence length="155" mass="17421">MAPAPNLNSTDYYQILGCPRNADDATLKKAYRRQAVKWHPDKNPDNEEATKNFQKVSEAYAVLSEARKRQLSSCLQSKARFQDANEIESSLLPHITRPSAKLHLETLIMKLRKEGMVLKRVEESTAKANGSSTAEDKNNDPFIMELEPVDGPSPH</sequence>
<dbReference type="InterPro" id="IPR001623">
    <property type="entry name" value="DnaJ_domain"/>
</dbReference>
<feature type="domain" description="J" evidence="2">
    <location>
        <begin position="11"/>
        <end position="85"/>
    </location>
</feature>
<evidence type="ECO:0000313" key="3">
    <source>
        <dbReference type="EMBL" id="KAL3759130.1"/>
    </source>
</evidence>
<organism evidence="3 4">
    <name type="scientific">Discostella pseudostelligera</name>
    <dbReference type="NCBI Taxonomy" id="259834"/>
    <lineage>
        <taxon>Eukaryota</taxon>
        <taxon>Sar</taxon>
        <taxon>Stramenopiles</taxon>
        <taxon>Ochrophyta</taxon>
        <taxon>Bacillariophyta</taxon>
        <taxon>Coscinodiscophyceae</taxon>
        <taxon>Thalassiosirophycidae</taxon>
        <taxon>Stephanodiscales</taxon>
        <taxon>Stephanodiscaceae</taxon>
        <taxon>Discostella</taxon>
    </lineage>
</organism>
<dbReference type="SMART" id="SM00271">
    <property type="entry name" value="DnaJ"/>
    <property type="match status" value="1"/>
</dbReference>
<keyword evidence="4" id="KW-1185">Reference proteome</keyword>
<comment type="caution">
    <text evidence="3">The sequence shown here is derived from an EMBL/GenBank/DDBJ whole genome shotgun (WGS) entry which is preliminary data.</text>
</comment>